<evidence type="ECO:0000313" key="3">
    <source>
        <dbReference type="EMBL" id="COW00682.1"/>
    </source>
</evidence>
<dbReference type="EMBL" id="CSAE01000175">
    <property type="protein sequence ID" value="COV67880.1"/>
    <property type="molecule type" value="Genomic_DNA"/>
</dbReference>
<proteinExistence type="predicted"/>
<accession>A0A0U0R3W8</accession>
<dbReference type="Proteomes" id="UP000044938">
    <property type="component" value="Unassembled WGS sequence"/>
</dbReference>
<organism evidence="2 4">
    <name type="scientific">Mycobacterium tuberculosis</name>
    <dbReference type="NCBI Taxonomy" id="1773"/>
    <lineage>
        <taxon>Bacteria</taxon>
        <taxon>Bacillati</taxon>
        <taxon>Actinomycetota</taxon>
        <taxon>Actinomycetes</taxon>
        <taxon>Mycobacteriales</taxon>
        <taxon>Mycobacteriaceae</taxon>
        <taxon>Mycobacterium</taxon>
        <taxon>Mycobacterium tuberculosis complex</taxon>
    </lineage>
</organism>
<sequence>MRAARRVIVAQPTHAHGQHQTTDSRLLDLGMNKHRLETRIKQGRVAGICRLLRSDGSRQRDLGEHCGDVPARRVHRN</sequence>
<evidence type="ECO:0000313" key="2">
    <source>
        <dbReference type="EMBL" id="COV67880.1"/>
    </source>
</evidence>
<feature type="compositionally biased region" description="Basic and acidic residues" evidence="1">
    <location>
        <begin position="58"/>
        <end position="71"/>
    </location>
</feature>
<reference evidence="2" key="2">
    <citation type="submission" date="2015-03" db="EMBL/GenBank/DDBJ databases">
        <authorList>
            <person name="Murphy D."/>
        </authorList>
    </citation>
    <scope>NUCLEOTIDE SEQUENCE [LARGE SCALE GENOMIC DNA]</scope>
    <source>
        <strain evidence="2">K00500041</strain>
    </source>
</reference>
<evidence type="ECO:0000256" key="1">
    <source>
        <dbReference type="SAM" id="MobiDB-lite"/>
    </source>
</evidence>
<dbReference type="EMBL" id="CSAJ01000139">
    <property type="protein sequence ID" value="COW00682.1"/>
    <property type="molecule type" value="Genomic_DNA"/>
</dbReference>
<dbReference type="Proteomes" id="UP000038802">
    <property type="component" value="Unassembled WGS sequence"/>
</dbReference>
<feature type="region of interest" description="Disordered" evidence="1">
    <location>
        <begin position="58"/>
        <end position="77"/>
    </location>
</feature>
<dbReference type="AlphaFoldDB" id="A0A0U0R3W8"/>
<name>A0A0U0R3W8_MYCTX</name>
<evidence type="ECO:0000313" key="5">
    <source>
        <dbReference type="Proteomes" id="UP000044938"/>
    </source>
</evidence>
<evidence type="ECO:0000313" key="4">
    <source>
        <dbReference type="Proteomes" id="UP000038802"/>
    </source>
</evidence>
<feature type="region of interest" description="Disordered" evidence="1">
    <location>
        <begin position="1"/>
        <end position="22"/>
    </location>
</feature>
<gene>
    <name evidence="2" type="ORF">ERS007703_01851</name>
    <name evidence="3" type="ORF">ERS007720_01407</name>
</gene>
<reference evidence="4 5" key="1">
    <citation type="submission" date="2015-03" db="EMBL/GenBank/DDBJ databases">
        <authorList>
            <consortium name="Pathogen Informatics"/>
        </authorList>
    </citation>
    <scope>NUCLEOTIDE SEQUENCE [LARGE SCALE GENOMIC DNA]</scope>
    <source>
        <strain evidence="4">K00500041</strain>
        <strain evidence="3 5">M09401471</strain>
    </source>
</reference>
<protein>
    <submittedName>
        <fullName evidence="2">Uncharacterized protein</fullName>
    </submittedName>
</protein>